<protein>
    <recommendedName>
        <fullName evidence="4">DNA-directed RNA polymerase specialized sigma subunit, sigma24 family</fullName>
    </recommendedName>
</protein>
<evidence type="ECO:0000313" key="2">
    <source>
        <dbReference type="EMBL" id="SHN09600.1"/>
    </source>
</evidence>
<evidence type="ECO:0000313" key="3">
    <source>
        <dbReference type="Proteomes" id="UP000184388"/>
    </source>
</evidence>
<dbReference type="AlphaFoldDB" id="A0A9X8QYJ5"/>
<dbReference type="Proteomes" id="UP000184388">
    <property type="component" value="Unassembled WGS sequence"/>
</dbReference>
<feature type="compositionally biased region" description="Polar residues" evidence="1">
    <location>
        <begin position="172"/>
        <end position="183"/>
    </location>
</feature>
<evidence type="ECO:0000256" key="1">
    <source>
        <dbReference type="SAM" id="MobiDB-lite"/>
    </source>
</evidence>
<reference evidence="3" key="1">
    <citation type="submission" date="2016-11" db="EMBL/GenBank/DDBJ databases">
        <authorList>
            <person name="Jaros S."/>
            <person name="Januszkiewicz K."/>
            <person name="Wedrychowicz H."/>
        </authorList>
    </citation>
    <scope>NUCLEOTIDE SEQUENCE [LARGE SCALE GENOMIC DNA]</scope>
    <source>
        <strain evidence="3">CGMCC 4.3555</strain>
    </source>
</reference>
<dbReference type="EMBL" id="FRBK01000019">
    <property type="protein sequence ID" value="SHN09600.1"/>
    <property type="molecule type" value="Genomic_DNA"/>
</dbReference>
<sequence length="183" mass="19593">MTPPPSRVPAPASRRSAAPAALPAVTLPPAFEAFYALHCGRYLDYALAHAAEPAASRILGEAMGEVAIRWADIVRRPNPAACAWTLVSTRIRQRGGGPGPTLEEGALRHRAQPVPRHPALEYDAFVLHEVLGYSVEDAAEAMGEEASRVRYALTTGCRRARSGAVRRPPGSRASSPARNTPQE</sequence>
<comment type="caution">
    <text evidence="2">The sequence shown here is derived from an EMBL/GenBank/DDBJ whole genome shotgun (WGS) entry which is preliminary data.</text>
</comment>
<accession>A0A9X8QYJ5</accession>
<feature type="region of interest" description="Disordered" evidence="1">
    <location>
        <begin position="159"/>
        <end position="183"/>
    </location>
</feature>
<dbReference type="RefSeq" id="WP_143179737.1">
    <property type="nucleotide sequence ID" value="NZ_FRBK01000019.1"/>
</dbReference>
<proteinExistence type="predicted"/>
<organism evidence="2 3">
    <name type="scientific">Streptomyces yunnanensis</name>
    <dbReference type="NCBI Taxonomy" id="156453"/>
    <lineage>
        <taxon>Bacteria</taxon>
        <taxon>Bacillati</taxon>
        <taxon>Actinomycetota</taxon>
        <taxon>Actinomycetes</taxon>
        <taxon>Kitasatosporales</taxon>
        <taxon>Streptomycetaceae</taxon>
        <taxon>Streptomyces</taxon>
    </lineage>
</organism>
<evidence type="ECO:0008006" key="4">
    <source>
        <dbReference type="Google" id="ProtNLM"/>
    </source>
</evidence>
<name>A0A9X8QYJ5_9ACTN</name>
<gene>
    <name evidence="2" type="ORF">SAMN05216268_119149</name>
</gene>